<feature type="domain" description="CheB-type methylesterase" evidence="11">
    <location>
        <begin position="21"/>
        <end position="207"/>
    </location>
</feature>
<dbReference type="PRINTS" id="PR00996">
    <property type="entry name" value="CHERMTFRASE"/>
</dbReference>
<evidence type="ECO:0000256" key="7">
    <source>
        <dbReference type="SAM" id="Coils"/>
    </source>
</evidence>
<dbReference type="Pfam" id="PF01739">
    <property type="entry name" value="CheR"/>
    <property type="match status" value="1"/>
</dbReference>
<feature type="coiled-coil region" evidence="7">
    <location>
        <begin position="657"/>
        <end position="751"/>
    </location>
</feature>
<dbReference type="GO" id="GO:0032259">
    <property type="term" value="P:methylation"/>
    <property type="evidence" value="ECO:0007669"/>
    <property type="project" value="UniProtKB-KW"/>
</dbReference>
<accession>A0A937AKM1</accession>
<evidence type="ECO:0000256" key="5">
    <source>
        <dbReference type="ARBA" id="ARBA00022691"/>
    </source>
</evidence>
<dbReference type="SMART" id="SM00138">
    <property type="entry name" value="MeTrc"/>
    <property type="match status" value="1"/>
</dbReference>
<evidence type="ECO:0000259" key="11">
    <source>
        <dbReference type="PROSITE" id="PS50122"/>
    </source>
</evidence>
<dbReference type="InterPro" id="IPR035909">
    <property type="entry name" value="CheB_C"/>
</dbReference>
<feature type="active site" evidence="6">
    <location>
        <position position="149"/>
    </location>
</feature>
<comment type="caution">
    <text evidence="13">The sequence shown here is derived from an EMBL/GenBank/DDBJ whole genome shotgun (WGS) entry which is preliminary data.</text>
</comment>
<dbReference type="RefSeq" id="WP_201919753.1">
    <property type="nucleotide sequence ID" value="NZ_JAERQG010000002.1"/>
</dbReference>
<evidence type="ECO:0000256" key="4">
    <source>
        <dbReference type="ARBA" id="ARBA00022679"/>
    </source>
</evidence>
<keyword evidence="6" id="KW-0145">Chemotaxis</keyword>
<dbReference type="PANTHER" id="PTHR24422:SF27">
    <property type="entry name" value="PROTEIN-GLUTAMATE O-METHYLTRANSFERASE"/>
    <property type="match status" value="1"/>
</dbReference>
<evidence type="ECO:0000259" key="9">
    <source>
        <dbReference type="PROSITE" id="PS50112"/>
    </source>
</evidence>
<dbReference type="Pfam" id="PF13426">
    <property type="entry name" value="PAS_9"/>
    <property type="match status" value="1"/>
</dbReference>
<dbReference type="CDD" id="cd00130">
    <property type="entry name" value="PAS"/>
    <property type="match status" value="2"/>
</dbReference>
<keyword evidence="7" id="KW-0175">Coiled coil</keyword>
<dbReference type="CDD" id="cd16434">
    <property type="entry name" value="CheB-CheR_fusion"/>
    <property type="match status" value="1"/>
</dbReference>
<dbReference type="InterPro" id="IPR050903">
    <property type="entry name" value="Bact_Chemotaxis_MeTrfase"/>
</dbReference>
<gene>
    <name evidence="13" type="ORF">JKP34_08490</name>
</gene>
<dbReference type="SUPFAM" id="SSF47757">
    <property type="entry name" value="Chemotaxis receptor methyltransferase CheR, N-terminal domain"/>
    <property type="match status" value="1"/>
</dbReference>
<dbReference type="InterPro" id="IPR022641">
    <property type="entry name" value="CheR_N"/>
</dbReference>
<dbReference type="GO" id="GO:0008983">
    <property type="term" value="F:protein-glutamate O-methyltransferase activity"/>
    <property type="evidence" value="ECO:0007669"/>
    <property type="project" value="UniProtKB-EC"/>
</dbReference>
<comment type="catalytic activity">
    <reaction evidence="1">
        <text>L-glutamyl-[protein] + S-adenosyl-L-methionine = [protein]-L-glutamate 5-O-methyl ester + S-adenosyl-L-homocysteine</text>
        <dbReference type="Rhea" id="RHEA:24452"/>
        <dbReference type="Rhea" id="RHEA-COMP:10208"/>
        <dbReference type="Rhea" id="RHEA-COMP:10311"/>
        <dbReference type="ChEBI" id="CHEBI:29973"/>
        <dbReference type="ChEBI" id="CHEBI:57856"/>
        <dbReference type="ChEBI" id="CHEBI:59789"/>
        <dbReference type="ChEBI" id="CHEBI:82795"/>
        <dbReference type="EC" id="2.1.1.80"/>
    </reaction>
</comment>
<sequence>MDHKEKNENKETNIDNTQSRPIPVIGIGASAGGLQALEKFFRSMPTDLGAAFVIVQHLDPDHESILSELIGKYTKMEVIQIVDKTEIEPDHVYIIPPAKVLELRNNVLHLKAQQEPRSIRLPIDDFFRSLAKDKKDHAIAVILSGTGTDGTLGIREIKSANGVVFAQSPEDAKFDGMPNSAISSGMVDFILDADKILIELKNYLKYLTDLNSNQDLSDIYSFNTFNKIFSLLYEKTGHDFSNYKANTIVRRIERRMNILKTLKIEEYLEKLKKNNDEVKVLFEDLLIGVTSFFRDQEVFSFLSKEIIPQLFEQAQEDKHIRLWITACSTGEEAYSIAILLKEHIQKYNLNEYSVQIFATDLDKRAVEKARQGTYPDNITTDLSPHLLKKYFTAHEKTITVNKSIRDMIVFAEQSLIKDPPFSKVDFISCRNLLIYMNSQLQEEVITSFHYSLKEDGFLLLGASETLGKKSESFEVIDKKNKFYQKKPQKSLHAHSNLFTNRSPIIEQVQSKSRSYTPKAESSLGDIIQHQILEHFTPAAVLINKELEILYLKGDTSKYLSPVQGVANMNIVEMAKPDLKVKLRLAISKVKGDKLQAYEETIQLKKDKSYSIINLHVLNLEKEKKDPNLFLVVFEDVKEVEIKSDDKKASRHEDIDYIKTLENELRQNKEYLQAVIEEAETANEEIKATNEELQSSNEELQSTNEELETSKEELQSINEELTTLNTEYQNKIEELSETNNDISNILANTEIAIIFLDLNLRIKKFTPKTTEIIGLIEGDINRPIENFVTKLNYPDFIEDMKHVINTLNTVEKDIDSKDKHYLSKIKPYRTLDNVVTGLVLTFIDITKIKSVQNDLNKTLQKLKFHTENTPLAVIEFNSSFEITYWSEKAKDLFGWSKEEVLGKTSDDFSWLHNDDLELSEKLNKELQERKKDNVHVSTKNYKKDGSIIFCEWYSSALFNESNELISVHAFVLDKTESEENLARLKESELKYHNLFDNSPDSIILHDLKMDIIDANAKAIDEFGYSKPEILELSVFDLHPKIEQPHSEEVLEQVKKSDSEDPLKVIGKFQRKDKSIFTAEAQPIKCTYLGKDIIQVIIKNLSNDDSITMDS</sequence>
<evidence type="ECO:0000256" key="3">
    <source>
        <dbReference type="ARBA" id="ARBA00022603"/>
    </source>
</evidence>
<dbReference type="GO" id="GO:0006935">
    <property type="term" value="P:chemotaxis"/>
    <property type="evidence" value="ECO:0007669"/>
    <property type="project" value="UniProtKB-UniRule"/>
</dbReference>
<feature type="active site" evidence="6">
    <location>
        <position position="57"/>
    </location>
</feature>
<keyword evidence="3" id="KW-0489">Methyltransferase</keyword>
<reference evidence="13" key="1">
    <citation type="submission" date="2021-01" db="EMBL/GenBank/DDBJ databases">
        <title>Marivirga sp. nov., isolated from intertidal surface sediments.</title>
        <authorList>
            <person name="Zhang M."/>
        </authorList>
    </citation>
    <scope>NUCLEOTIDE SEQUENCE</scope>
    <source>
        <strain evidence="13">SM1354</strain>
    </source>
</reference>
<dbReference type="GO" id="GO:0008984">
    <property type="term" value="F:protein-glutamate methylesterase activity"/>
    <property type="evidence" value="ECO:0007669"/>
    <property type="project" value="InterPro"/>
</dbReference>
<dbReference type="PANTHER" id="PTHR24422">
    <property type="entry name" value="CHEMOTAXIS PROTEIN METHYLTRANSFERASE"/>
    <property type="match status" value="1"/>
</dbReference>
<dbReference type="EMBL" id="JAERQG010000002">
    <property type="protein sequence ID" value="MBL0765283.1"/>
    <property type="molecule type" value="Genomic_DNA"/>
</dbReference>
<dbReference type="InterPro" id="IPR000673">
    <property type="entry name" value="Sig_transdc_resp-reg_Me-estase"/>
</dbReference>
<dbReference type="InterPro" id="IPR022642">
    <property type="entry name" value="CheR_C"/>
</dbReference>
<evidence type="ECO:0000259" key="10">
    <source>
        <dbReference type="PROSITE" id="PS50113"/>
    </source>
</evidence>
<keyword evidence="14" id="KW-1185">Reference proteome</keyword>
<feature type="region of interest" description="Disordered" evidence="8">
    <location>
        <begin position="1"/>
        <end position="20"/>
    </location>
</feature>
<dbReference type="Pfam" id="PF03705">
    <property type="entry name" value="CheR_N"/>
    <property type="match status" value="1"/>
</dbReference>
<evidence type="ECO:0000259" key="12">
    <source>
        <dbReference type="PROSITE" id="PS50123"/>
    </source>
</evidence>
<feature type="domain" description="PAS" evidence="9">
    <location>
        <begin position="986"/>
        <end position="1056"/>
    </location>
</feature>
<dbReference type="Gene3D" id="3.40.50.180">
    <property type="entry name" value="Methylesterase CheB, C-terminal domain"/>
    <property type="match status" value="1"/>
</dbReference>
<feature type="domain" description="PAS" evidence="9">
    <location>
        <begin position="857"/>
        <end position="929"/>
    </location>
</feature>
<dbReference type="PROSITE" id="PS50123">
    <property type="entry name" value="CHER"/>
    <property type="match status" value="1"/>
</dbReference>
<feature type="domain" description="CheR-type methyltransferase" evidence="12">
    <location>
        <begin position="225"/>
        <end position="489"/>
    </location>
</feature>
<dbReference type="SUPFAM" id="SSF53335">
    <property type="entry name" value="S-adenosyl-L-methionine-dependent methyltransferases"/>
    <property type="match status" value="1"/>
</dbReference>
<dbReference type="Gene3D" id="3.30.450.20">
    <property type="entry name" value="PAS domain"/>
    <property type="match status" value="3"/>
</dbReference>
<dbReference type="SMART" id="SM00091">
    <property type="entry name" value="PAS"/>
    <property type="match status" value="3"/>
</dbReference>
<evidence type="ECO:0000313" key="14">
    <source>
        <dbReference type="Proteomes" id="UP000642920"/>
    </source>
</evidence>
<dbReference type="EC" id="2.1.1.80" evidence="2"/>
<dbReference type="Pfam" id="PF13596">
    <property type="entry name" value="PAS_10"/>
    <property type="match status" value="1"/>
</dbReference>
<dbReference type="GO" id="GO:0005737">
    <property type="term" value="C:cytoplasm"/>
    <property type="evidence" value="ECO:0007669"/>
    <property type="project" value="InterPro"/>
</dbReference>
<dbReference type="InterPro" id="IPR036804">
    <property type="entry name" value="CheR_N_sf"/>
</dbReference>
<dbReference type="InterPro" id="IPR000014">
    <property type="entry name" value="PAS"/>
</dbReference>
<dbReference type="InterPro" id="IPR035965">
    <property type="entry name" value="PAS-like_dom_sf"/>
</dbReference>
<dbReference type="InterPro" id="IPR000700">
    <property type="entry name" value="PAS-assoc_C"/>
</dbReference>
<evidence type="ECO:0000313" key="13">
    <source>
        <dbReference type="EMBL" id="MBL0765283.1"/>
    </source>
</evidence>
<dbReference type="GO" id="GO:0000156">
    <property type="term" value="F:phosphorelay response regulator activity"/>
    <property type="evidence" value="ECO:0007669"/>
    <property type="project" value="InterPro"/>
</dbReference>
<dbReference type="Gene3D" id="1.10.155.10">
    <property type="entry name" value="Chemotaxis receptor methyltransferase CheR, N-terminal domain"/>
    <property type="match status" value="1"/>
</dbReference>
<feature type="active site" evidence="6">
    <location>
        <position position="30"/>
    </location>
</feature>
<dbReference type="PROSITE" id="PS50122">
    <property type="entry name" value="CHEB"/>
    <property type="match status" value="1"/>
</dbReference>
<protein>
    <recommendedName>
        <fullName evidence="2">protein-glutamate O-methyltransferase</fullName>
        <ecNumber evidence="2">2.1.1.80</ecNumber>
    </recommendedName>
</protein>
<dbReference type="Pfam" id="PF01339">
    <property type="entry name" value="CheB_methylest"/>
    <property type="match status" value="1"/>
</dbReference>
<dbReference type="InterPro" id="IPR000780">
    <property type="entry name" value="CheR_MeTrfase"/>
</dbReference>
<name>A0A937AKM1_9BACT</name>
<feature type="compositionally biased region" description="Basic and acidic residues" evidence="8">
    <location>
        <begin position="1"/>
        <end position="13"/>
    </location>
</feature>
<dbReference type="PROSITE" id="PS50112">
    <property type="entry name" value="PAS"/>
    <property type="match status" value="2"/>
</dbReference>
<dbReference type="InterPro" id="IPR029063">
    <property type="entry name" value="SAM-dependent_MTases_sf"/>
</dbReference>
<evidence type="ECO:0000256" key="8">
    <source>
        <dbReference type="SAM" id="MobiDB-lite"/>
    </source>
</evidence>
<dbReference type="Proteomes" id="UP000642920">
    <property type="component" value="Unassembled WGS sequence"/>
</dbReference>
<dbReference type="AlphaFoldDB" id="A0A937AKM1"/>
<evidence type="ECO:0000256" key="1">
    <source>
        <dbReference type="ARBA" id="ARBA00001541"/>
    </source>
</evidence>
<organism evidence="13 14">
    <name type="scientific">Marivirga atlantica</name>
    <dbReference type="NCBI Taxonomy" id="1548457"/>
    <lineage>
        <taxon>Bacteria</taxon>
        <taxon>Pseudomonadati</taxon>
        <taxon>Bacteroidota</taxon>
        <taxon>Cytophagia</taxon>
        <taxon>Cytophagales</taxon>
        <taxon>Marivirgaceae</taxon>
        <taxon>Marivirga</taxon>
    </lineage>
</organism>
<dbReference type="Pfam" id="PF13188">
    <property type="entry name" value="PAS_8"/>
    <property type="match status" value="1"/>
</dbReference>
<evidence type="ECO:0000256" key="2">
    <source>
        <dbReference type="ARBA" id="ARBA00012534"/>
    </source>
</evidence>
<keyword evidence="4" id="KW-0808">Transferase</keyword>
<dbReference type="NCBIfam" id="TIGR00229">
    <property type="entry name" value="sensory_box"/>
    <property type="match status" value="2"/>
</dbReference>
<proteinExistence type="predicted"/>
<keyword evidence="6" id="KW-0378">Hydrolase</keyword>
<dbReference type="SUPFAM" id="SSF55785">
    <property type="entry name" value="PYP-like sensor domain (PAS domain)"/>
    <property type="match status" value="3"/>
</dbReference>
<keyword evidence="5" id="KW-0949">S-adenosyl-L-methionine</keyword>
<feature type="domain" description="PAC" evidence="10">
    <location>
        <begin position="933"/>
        <end position="985"/>
    </location>
</feature>
<dbReference type="PROSITE" id="PS50113">
    <property type="entry name" value="PAC"/>
    <property type="match status" value="1"/>
</dbReference>
<dbReference type="Gene3D" id="3.40.50.150">
    <property type="entry name" value="Vaccinia Virus protein VP39"/>
    <property type="match status" value="1"/>
</dbReference>
<dbReference type="SUPFAM" id="SSF52738">
    <property type="entry name" value="Methylesterase CheB, C-terminal domain"/>
    <property type="match status" value="1"/>
</dbReference>
<evidence type="ECO:0000256" key="6">
    <source>
        <dbReference type="PROSITE-ProRule" id="PRU00050"/>
    </source>
</evidence>